<dbReference type="OrthoDB" id="416659at2"/>
<comment type="caution">
    <text evidence="7">The sequence shown here is derived from an EMBL/GenBank/DDBJ whole genome shotgun (WGS) entry which is preliminary data.</text>
</comment>
<evidence type="ECO:0000256" key="4">
    <source>
        <dbReference type="ARBA" id="ARBA00023136"/>
    </source>
</evidence>
<dbReference type="Pfam" id="PF04932">
    <property type="entry name" value="Wzy_C"/>
    <property type="match status" value="1"/>
</dbReference>
<evidence type="ECO:0000256" key="5">
    <source>
        <dbReference type="SAM" id="Phobius"/>
    </source>
</evidence>
<comment type="subcellular location">
    <subcellularLocation>
        <location evidence="1">Membrane</location>
        <topology evidence="1">Multi-pass membrane protein</topology>
    </subcellularLocation>
</comment>
<dbReference type="PANTHER" id="PTHR37422:SF23">
    <property type="entry name" value="TEICHURONIC ACID BIOSYNTHESIS PROTEIN TUAE"/>
    <property type="match status" value="1"/>
</dbReference>
<feature type="transmembrane region" description="Helical" evidence="5">
    <location>
        <begin position="242"/>
        <end position="259"/>
    </location>
</feature>
<protein>
    <submittedName>
        <fullName evidence="7">Polymerase</fullName>
    </submittedName>
</protein>
<evidence type="ECO:0000313" key="7">
    <source>
        <dbReference type="EMBL" id="PSF38113.1"/>
    </source>
</evidence>
<organism evidence="7 8">
    <name type="scientific">Aphanothece hegewaldii CCALA 016</name>
    <dbReference type="NCBI Taxonomy" id="2107694"/>
    <lineage>
        <taxon>Bacteria</taxon>
        <taxon>Bacillati</taxon>
        <taxon>Cyanobacteriota</taxon>
        <taxon>Cyanophyceae</taxon>
        <taxon>Oscillatoriophycideae</taxon>
        <taxon>Chroococcales</taxon>
        <taxon>Aphanothecaceae</taxon>
        <taxon>Aphanothece</taxon>
    </lineage>
</organism>
<feature type="transmembrane region" description="Helical" evidence="5">
    <location>
        <begin position="81"/>
        <end position="99"/>
    </location>
</feature>
<dbReference type="PANTHER" id="PTHR37422">
    <property type="entry name" value="TEICHURONIC ACID BIOSYNTHESIS PROTEIN TUAE"/>
    <property type="match status" value="1"/>
</dbReference>
<dbReference type="EMBL" id="PXOH01000005">
    <property type="protein sequence ID" value="PSF38113.1"/>
    <property type="molecule type" value="Genomic_DNA"/>
</dbReference>
<keyword evidence="3 5" id="KW-1133">Transmembrane helix</keyword>
<dbReference type="InterPro" id="IPR007016">
    <property type="entry name" value="O-antigen_ligase-rel_domated"/>
</dbReference>
<dbReference type="InterPro" id="IPR051533">
    <property type="entry name" value="WaaL-like"/>
</dbReference>
<dbReference type="GO" id="GO:0016020">
    <property type="term" value="C:membrane"/>
    <property type="evidence" value="ECO:0007669"/>
    <property type="project" value="UniProtKB-SubCell"/>
</dbReference>
<accession>A0A2T1M0A6</accession>
<sequence>MPSYSASDTNTFSLEISNAGKLWLMLTAAFYVMFTLAPDSHSLMVQWPWVAFWQIGLLCPIIWLLSLIWHHHRLKMLGNGLDWLIGIATIGLILSIFGAEFKNQAFWNVWAVLGGFGALYALSQWLVIPQQRIQLLIKQGYLNIAFIVISLFLWLTQTVFPEISRLNGLKAFGVNIPFDFSVLELRNWAPIGHQNYVAGYLLLALPLLVAHLILQPNQRWLWSIGIVLGIVDLYTTSSKGGWLGLLGLFVCGLMILIFKSRISRRWIGIGSISSLTVLLVFLFSNNRLRQTFTNLTSGQNNNEFAYRWINTNVGGMMGTHHPLTGIGVGNVPLAYQKYRPVWAGQESELIYQLHSTPVQLFAEMGIWGILIMIGAIAWLIYSVIRYRPTNTTDQIFLSSLVSGLFAYAFMSLTDYQLDNISISGTLIIYFACLASLFKTEQKFPQPISIFYTGLGLIIAVMIWLIPIHRAWQLSSLGFFALNQDQIDPFISSLTQAHKIVPWEPYYSYQLGWNMGNIALTTQNPQQRQPLINESITWFEKGNIASPYQEFGRSNLGWLLLSQNSANAIDSFIEAIQLIPAKQGNFYGLGLSLLRQNKIELALDAIAFEVIRHPLFITSPIWRSARMQPLYLPIIERIYKLYDKLLINTSSIALKNHLYQSRGGVSWWIGDLRQARQDWDKNGTTLSKELLALTEAKNIPAKNIPATSSMNLLLEAFNKPESRTTLLKQAWITTKQEELPTSLEQQLSVSMANSKNFIQWLKENPPIIQYRNQRAGFGVNSRHIDGVQPYDFFPVVENLALATWFSEVFPSPIYFPEFDLALQPLHQEIMQKLKN</sequence>
<keyword evidence="4 5" id="KW-0472">Membrane</keyword>
<feature type="domain" description="O-antigen ligase-related" evidence="6">
    <location>
        <begin position="225"/>
        <end position="372"/>
    </location>
</feature>
<keyword evidence="2 5" id="KW-0812">Transmembrane</keyword>
<evidence type="ECO:0000256" key="1">
    <source>
        <dbReference type="ARBA" id="ARBA00004141"/>
    </source>
</evidence>
<feature type="transmembrane region" description="Helical" evidence="5">
    <location>
        <begin position="49"/>
        <end position="69"/>
    </location>
</feature>
<dbReference type="AlphaFoldDB" id="A0A2T1M0A6"/>
<feature type="transmembrane region" description="Helical" evidence="5">
    <location>
        <begin position="20"/>
        <end position="37"/>
    </location>
</feature>
<feature type="transmembrane region" description="Helical" evidence="5">
    <location>
        <begin position="140"/>
        <end position="160"/>
    </location>
</feature>
<feature type="transmembrane region" description="Helical" evidence="5">
    <location>
        <begin position="449"/>
        <end position="466"/>
    </location>
</feature>
<feature type="transmembrane region" description="Helical" evidence="5">
    <location>
        <begin position="220"/>
        <end position="236"/>
    </location>
</feature>
<feature type="transmembrane region" description="Helical" evidence="5">
    <location>
        <begin position="419"/>
        <end position="437"/>
    </location>
</feature>
<reference evidence="7 8" key="2">
    <citation type="submission" date="2018-03" db="EMBL/GenBank/DDBJ databases">
        <authorList>
            <person name="Keele B.F."/>
        </authorList>
    </citation>
    <scope>NUCLEOTIDE SEQUENCE [LARGE SCALE GENOMIC DNA]</scope>
    <source>
        <strain evidence="7 8">CCALA 016</strain>
    </source>
</reference>
<gene>
    <name evidence="7" type="ORF">C7H19_06480</name>
</gene>
<evidence type="ECO:0000256" key="2">
    <source>
        <dbReference type="ARBA" id="ARBA00022692"/>
    </source>
</evidence>
<evidence type="ECO:0000259" key="6">
    <source>
        <dbReference type="Pfam" id="PF04932"/>
    </source>
</evidence>
<dbReference type="InterPro" id="IPR011990">
    <property type="entry name" value="TPR-like_helical_dom_sf"/>
</dbReference>
<dbReference type="Gene3D" id="1.25.40.10">
    <property type="entry name" value="Tetratricopeptide repeat domain"/>
    <property type="match status" value="1"/>
</dbReference>
<dbReference type="Proteomes" id="UP000239001">
    <property type="component" value="Unassembled WGS sequence"/>
</dbReference>
<feature type="transmembrane region" description="Helical" evidence="5">
    <location>
        <begin position="395"/>
        <end position="413"/>
    </location>
</feature>
<evidence type="ECO:0000256" key="3">
    <source>
        <dbReference type="ARBA" id="ARBA00022989"/>
    </source>
</evidence>
<keyword evidence="8" id="KW-1185">Reference proteome</keyword>
<name>A0A2T1M0A6_9CHRO</name>
<feature type="transmembrane region" description="Helical" evidence="5">
    <location>
        <begin position="196"/>
        <end position="213"/>
    </location>
</feature>
<dbReference type="SUPFAM" id="SSF48452">
    <property type="entry name" value="TPR-like"/>
    <property type="match status" value="1"/>
</dbReference>
<dbReference type="RefSeq" id="WP_106456078.1">
    <property type="nucleotide sequence ID" value="NZ_PXOH01000005.1"/>
</dbReference>
<reference evidence="7 8" key="1">
    <citation type="submission" date="2018-03" db="EMBL/GenBank/DDBJ databases">
        <title>The ancient ancestry and fast evolution of plastids.</title>
        <authorList>
            <person name="Moore K.R."/>
            <person name="Magnabosco C."/>
            <person name="Momper L."/>
            <person name="Gold D.A."/>
            <person name="Bosak T."/>
            <person name="Fournier G.P."/>
        </authorList>
    </citation>
    <scope>NUCLEOTIDE SEQUENCE [LARGE SCALE GENOMIC DNA]</scope>
    <source>
        <strain evidence="7 8">CCALA 016</strain>
    </source>
</reference>
<feature type="transmembrane region" description="Helical" evidence="5">
    <location>
        <begin position="105"/>
        <end position="128"/>
    </location>
</feature>
<proteinExistence type="predicted"/>
<feature type="transmembrane region" description="Helical" evidence="5">
    <location>
        <begin position="266"/>
        <end position="284"/>
    </location>
</feature>
<feature type="transmembrane region" description="Helical" evidence="5">
    <location>
        <begin position="364"/>
        <end position="383"/>
    </location>
</feature>
<evidence type="ECO:0000313" key="8">
    <source>
        <dbReference type="Proteomes" id="UP000239001"/>
    </source>
</evidence>